<dbReference type="HAMAP" id="MF_02089">
    <property type="entry name" value="QueH"/>
    <property type="match status" value="1"/>
</dbReference>
<dbReference type="Proteomes" id="UP000230052">
    <property type="component" value="Unassembled WGS sequence"/>
</dbReference>
<keyword evidence="8 17" id="KW-0479">Metal-binding</keyword>
<comment type="similarity">
    <text evidence="3 17">Belongs to the QueH family.</text>
</comment>
<evidence type="ECO:0000256" key="13">
    <source>
        <dbReference type="ARBA" id="ARBA00023157"/>
    </source>
</evidence>
<evidence type="ECO:0000256" key="5">
    <source>
        <dbReference type="ARBA" id="ARBA00016895"/>
    </source>
</evidence>
<dbReference type="UniPathway" id="UPA00392"/>
<gene>
    <name evidence="17" type="primary">queH</name>
    <name evidence="18" type="ORF">COS99_02555</name>
</gene>
<dbReference type="PANTHER" id="PTHR36701">
    <property type="entry name" value="EPOXYQUEUOSINE REDUCTASE QUEH"/>
    <property type="match status" value="1"/>
</dbReference>
<dbReference type="EC" id="1.17.99.6" evidence="4 17"/>
<proteinExistence type="inferred from homology"/>
<evidence type="ECO:0000256" key="14">
    <source>
        <dbReference type="ARBA" id="ARBA00023284"/>
    </source>
</evidence>
<keyword evidence="6 17" id="KW-0004">4Fe-4S</keyword>
<evidence type="ECO:0000256" key="9">
    <source>
        <dbReference type="ARBA" id="ARBA00022785"/>
    </source>
</evidence>
<protein>
    <recommendedName>
        <fullName evidence="5 17">Epoxyqueuosine reductase QueH</fullName>
        <ecNumber evidence="4 17">1.17.99.6</ecNumber>
    </recommendedName>
    <alternativeName>
        <fullName evidence="15 17">Queuosine biosynthesis protein QueH</fullName>
    </alternativeName>
</protein>
<keyword evidence="7 17" id="KW-0819">tRNA processing</keyword>
<evidence type="ECO:0000256" key="4">
    <source>
        <dbReference type="ARBA" id="ARBA00012622"/>
    </source>
</evidence>
<evidence type="ECO:0000256" key="12">
    <source>
        <dbReference type="ARBA" id="ARBA00023014"/>
    </source>
</evidence>
<comment type="catalytic activity">
    <reaction evidence="16 17">
        <text>epoxyqueuosine(34) in tRNA + AH2 = queuosine(34) in tRNA + A + H2O</text>
        <dbReference type="Rhea" id="RHEA:32159"/>
        <dbReference type="Rhea" id="RHEA-COMP:18571"/>
        <dbReference type="Rhea" id="RHEA-COMP:18582"/>
        <dbReference type="ChEBI" id="CHEBI:13193"/>
        <dbReference type="ChEBI" id="CHEBI:15377"/>
        <dbReference type="ChEBI" id="CHEBI:17499"/>
        <dbReference type="ChEBI" id="CHEBI:194431"/>
        <dbReference type="ChEBI" id="CHEBI:194443"/>
        <dbReference type="EC" id="1.17.99.6"/>
    </reaction>
</comment>
<dbReference type="GO" id="GO:0051539">
    <property type="term" value="F:4 iron, 4 sulfur cluster binding"/>
    <property type="evidence" value="ECO:0007669"/>
    <property type="project" value="UniProtKB-UniRule"/>
</dbReference>
<dbReference type="AlphaFoldDB" id="A0A2J0KU02"/>
<keyword evidence="12 17" id="KW-0411">Iron-sulfur</keyword>
<dbReference type="GO" id="GO:0052693">
    <property type="term" value="F:epoxyqueuosine reductase activity"/>
    <property type="evidence" value="ECO:0007669"/>
    <property type="project" value="UniProtKB-UniRule"/>
</dbReference>
<organism evidence="18 19">
    <name type="scientific">Candidatus Aquitaenariimonas noxiae</name>
    <dbReference type="NCBI Taxonomy" id="1974741"/>
    <lineage>
        <taxon>Bacteria</taxon>
        <taxon>Pseudomonadati</taxon>
        <taxon>Candidatus Omnitrophota</taxon>
        <taxon>Candidatus Aquitaenariimonas</taxon>
    </lineage>
</organism>
<sequence>MKILLHTCCAGCAIYTIKTLEKKFDRVTGFFFNPNIHSYTEFKSRRQALERYALKYDKEIIFAEYHPQEFFHEINYKENKGERCPICWRIRLHKAAVFAKDNGYDSFTTTLLISPYQEHFVVKTIGEDISKEVGLPFYYEDFRIGFNESLDTLKKEELYSQKYCGCIYSEKERYENKERCKV</sequence>
<evidence type="ECO:0000313" key="19">
    <source>
        <dbReference type="Proteomes" id="UP000230052"/>
    </source>
</evidence>
<feature type="binding site" evidence="17">
    <location>
        <position position="8"/>
    </location>
    <ligand>
        <name>[4Fe-4S] cluster</name>
        <dbReference type="ChEBI" id="CHEBI:49883"/>
    </ligand>
</feature>
<dbReference type="GO" id="GO:0008616">
    <property type="term" value="P:tRNA queuosine(34) biosynthetic process"/>
    <property type="evidence" value="ECO:0007669"/>
    <property type="project" value="UniProtKB-UniRule"/>
</dbReference>
<evidence type="ECO:0000256" key="16">
    <source>
        <dbReference type="ARBA" id="ARBA00047415"/>
    </source>
</evidence>
<feature type="binding site" evidence="17">
    <location>
        <position position="87"/>
    </location>
    <ligand>
        <name>[4Fe-4S] cluster</name>
        <dbReference type="ChEBI" id="CHEBI:49883"/>
    </ligand>
</feature>
<keyword evidence="11 17" id="KW-0408">Iron</keyword>
<keyword evidence="10 17" id="KW-0560">Oxidoreductase</keyword>
<evidence type="ECO:0000313" key="18">
    <source>
        <dbReference type="EMBL" id="PIU41971.1"/>
    </source>
</evidence>
<evidence type="ECO:0000256" key="7">
    <source>
        <dbReference type="ARBA" id="ARBA00022694"/>
    </source>
</evidence>
<dbReference type="Gene3D" id="3.40.50.620">
    <property type="entry name" value="HUPs"/>
    <property type="match status" value="1"/>
</dbReference>
<dbReference type="GO" id="GO:0046872">
    <property type="term" value="F:metal ion binding"/>
    <property type="evidence" value="ECO:0007669"/>
    <property type="project" value="UniProtKB-KW"/>
</dbReference>
<keyword evidence="14 17" id="KW-0676">Redox-active center</keyword>
<keyword evidence="9 17" id="KW-0671">Queuosine biosynthesis</keyword>
<dbReference type="PANTHER" id="PTHR36701:SF1">
    <property type="entry name" value="EPOXYQUEUOSINE REDUCTASE QUEH"/>
    <property type="match status" value="1"/>
</dbReference>
<dbReference type="InterPro" id="IPR014729">
    <property type="entry name" value="Rossmann-like_a/b/a_fold"/>
</dbReference>
<feature type="binding site" evidence="17">
    <location>
        <position position="9"/>
    </location>
    <ligand>
        <name>[4Fe-4S] cluster</name>
        <dbReference type="ChEBI" id="CHEBI:49883"/>
    </ligand>
</feature>
<dbReference type="EMBL" id="PEWV01000025">
    <property type="protein sequence ID" value="PIU41971.1"/>
    <property type="molecule type" value="Genomic_DNA"/>
</dbReference>
<evidence type="ECO:0000256" key="10">
    <source>
        <dbReference type="ARBA" id="ARBA00023002"/>
    </source>
</evidence>
<evidence type="ECO:0000256" key="11">
    <source>
        <dbReference type="ARBA" id="ARBA00023004"/>
    </source>
</evidence>
<keyword evidence="13 17" id="KW-1015">Disulfide bond</keyword>
<evidence type="ECO:0000256" key="6">
    <source>
        <dbReference type="ARBA" id="ARBA00022485"/>
    </source>
</evidence>
<feature type="disulfide bond" description="Redox-active" evidence="17">
    <location>
        <begin position="164"/>
        <end position="166"/>
    </location>
</feature>
<evidence type="ECO:0000256" key="3">
    <source>
        <dbReference type="ARBA" id="ARBA00008207"/>
    </source>
</evidence>
<dbReference type="Pfam" id="PF02677">
    <property type="entry name" value="QueH"/>
    <property type="match status" value="1"/>
</dbReference>
<name>A0A2J0KU02_9BACT</name>
<accession>A0A2J0KU02</accession>
<reference evidence="18 19" key="1">
    <citation type="submission" date="2017-09" db="EMBL/GenBank/DDBJ databases">
        <title>Depth-based differentiation of microbial function through sediment-hosted aquifers and enrichment of novel symbionts in the deep terrestrial subsurface.</title>
        <authorList>
            <person name="Probst A.J."/>
            <person name="Ladd B."/>
            <person name="Jarett J.K."/>
            <person name="Geller-Mcgrath D.E."/>
            <person name="Sieber C.M."/>
            <person name="Emerson J.B."/>
            <person name="Anantharaman K."/>
            <person name="Thomas B.C."/>
            <person name="Malmstrom R."/>
            <person name="Stieglmeier M."/>
            <person name="Klingl A."/>
            <person name="Woyke T."/>
            <person name="Ryan C.M."/>
            <person name="Banfield J.F."/>
        </authorList>
    </citation>
    <scope>NUCLEOTIDE SEQUENCE [LARGE SCALE GENOMIC DNA]</scope>
    <source>
        <strain evidence="18">CG07_land_8_20_14_0_80_42_15</strain>
    </source>
</reference>
<evidence type="ECO:0000256" key="17">
    <source>
        <dbReference type="HAMAP-Rule" id="MF_02089"/>
    </source>
</evidence>
<feature type="binding site" evidence="17">
    <location>
        <position position="84"/>
    </location>
    <ligand>
        <name>[4Fe-4S] cluster</name>
        <dbReference type="ChEBI" id="CHEBI:49883"/>
    </ligand>
</feature>
<evidence type="ECO:0000256" key="2">
    <source>
        <dbReference type="ARBA" id="ARBA00004691"/>
    </source>
</evidence>
<evidence type="ECO:0000256" key="15">
    <source>
        <dbReference type="ARBA" id="ARBA00031446"/>
    </source>
</evidence>
<comment type="function">
    <text evidence="1 17">Catalyzes the conversion of epoxyqueuosine (oQ) to queuosine (Q), which is a hypermodified base found in the wobble positions of tRNA(Asp), tRNA(Asn), tRNA(His) and tRNA(Tyr).</text>
</comment>
<comment type="caution">
    <text evidence="18">The sequence shown here is derived from an EMBL/GenBank/DDBJ whole genome shotgun (WGS) entry which is preliminary data.</text>
</comment>
<evidence type="ECO:0000256" key="8">
    <source>
        <dbReference type="ARBA" id="ARBA00022723"/>
    </source>
</evidence>
<comment type="pathway">
    <text evidence="2 17">tRNA modification; tRNA-queuosine biosynthesis.</text>
</comment>
<dbReference type="InterPro" id="IPR003828">
    <property type="entry name" value="QueH"/>
</dbReference>
<evidence type="ECO:0000256" key="1">
    <source>
        <dbReference type="ARBA" id="ARBA00002268"/>
    </source>
</evidence>